<dbReference type="InterPro" id="IPR013783">
    <property type="entry name" value="Ig-like_fold"/>
</dbReference>
<dbReference type="AlphaFoldDB" id="A0AAJ7DZY4"/>
<dbReference type="Pfam" id="PF07686">
    <property type="entry name" value="V-set"/>
    <property type="match status" value="1"/>
</dbReference>
<gene>
    <name evidence="4" type="primary">LOC105365986</name>
</gene>
<dbReference type="PANTHER" id="PTHR21261">
    <property type="entry name" value="BEAT PROTEIN"/>
    <property type="match status" value="1"/>
</dbReference>
<keyword evidence="1" id="KW-0472">Membrane</keyword>
<dbReference type="Proteomes" id="UP000695007">
    <property type="component" value="Unplaced"/>
</dbReference>
<dbReference type="KEGG" id="csol:105365986"/>
<dbReference type="Gene3D" id="2.60.40.10">
    <property type="entry name" value="Immunoglobulins"/>
    <property type="match status" value="1"/>
</dbReference>
<protein>
    <submittedName>
        <fullName evidence="4">Uncharacterized protein LOC105365986</fullName>
    </submittedName>
</protein>
<keyword evidence="1" id="KW-0812">Transmembrane</keyword>
<reference evidence="4" key="1">
    <citation type="submission" date="2025-08" db="UniProtKB">
        <authorList>
            <consortium name="RefSeq"/>
        </authorList>
    </citation>
    <scope>IDENTIFICATION</scope>
</reference>
<dbReference type="PANTHER" id="PTHR21261:SF15">
    <property type="entry name" value="BEATEN PATH IIIA, ISOFORM D-RELATED"/>
    <property type="match status" value="1"/>
</dbReference>
<dbReference type="FunFam" id="2.60.40.10:FF:000437">
    <property type="entry name" value="Beat-IIIc, isoform A"/>
    <property type="match status" value="1"/>
</dbReference>
<accession>A0AAJ7DZY4</accession>
<evidence type="ECO:0000259" key="2">
    <source>
        <dbReference type="PROSITE" id="PS50835"/>
    </source>
</evidence>
<proteinExistence type="predicted"/>
<sequence>MSMKGDIRVNVKIPKEAELGKSTSLECTWKLLSNNSLYSVKWYKDEYEFFSYNPENEPNDRIKIHPQNGVTIDVKASNKNFILLTHLTLNSSGQYKCEVSTGAPYFATNFIKRNLTIISLPSQDPEIMGLASYYAIGDNLIANCTSRPSMPRAKLQWTVNNRTIPVENVLQYPSIMPMKFQEAPNSIGLHLKLNDRHLAGSGGLLRVRCFAPVGSHPFQAERRIPLINAKNQHFSSRGLNNLAATANIVISNSLILVIGLVLVT</sequence>
<keyword evidence="1" id="KW-1133">Transmembrane helix</keyword>
<dbReference type="InterPro" id="IPR013106">
    <property type="entry name" value="Ig_V-set"/>
</dbReference>
<organism evidence="3 4">
    <name type="scientific">Ceratosolen solmsi marchali</name>
    <dbReference type="NCBI Taxonomy" id="326594"/>
    <lineage>
        <taxon>Eukaryota</taxon>
        <taxon>Metazoa</taxon>
        <taxon>Ecdysozoa</taxon>
        <taxon>Arthropoda</taxon>
        <taxon>Hexapoda</taxon>
        <taxon>Insecta</taxon>
        <taxon>Pterygota</taxon>
        <taxon>Neoptera</taxon>
        <taxon>Endopterygota</taxon>
        <taxon>Hymenoptera</taxon>
        <taxon>Apocrita</taxon>
        <taxon>Proctotrupomorpha</taxon>
        <taxon>Chalcidoidea</taxon>
        <taxon>Agaonidae</taxon>
        <taxon>Agaoninae</taxon>
        <taxon>Ceratosolen</taxon>
    </lineage>
</organism>
<name>A0AAJ7DZY4_9HYME</name>
<dbReference type="InterPro" id="IPR007110">
    <property type="entry name" value="Ig-like_dom"/>
</dbReference>
<dbReference type="PROSITE" id="PS50835">
    <property type="entry name" value="IG_LIKE"/>
    <property type="match status" value="1"/>
</dbReference>
<evidence type="ECO:0000256" key="1">
    <source>
        <dbReference type="SAM" id="Phobius"/>
    </source>
</evidence>
<feature type="domain" description="Ig-like" evidence="2">
    <location>
        <begin position="20"/>
        <end position="116"/>
    </location>
</feature>
<dbReference type="RefSeq" id="XP_011502591.1">
    <property type="nucleotide sequence ID" value="XM_011504289.1"/>
</dbReference>
<keyword evidence="3" id="KW-1185">Reference proteome</keyword>
<evidence type="ECO:0000313" key="3">
    <source>
        <dbReference type="Proteomes" id="UP000695007"/>
    </source>
</evidence>
<evidence type="ECO:0000313" key="4">
    <source>
        <dbReference type="RefSeq" id="XP_011502591.1"/>
    </source>
</evidence>
<dbReference type="GeneID" id="105365986"/>
<dbReference type="SUPFAM" id="SSF48726">
    <property type="entry name" value="Immunoglobulin"/>
    <property type="match status" value="1"/>
</dbReference>
<dbReference type="InterPro" id="IPR036179">
    <property type="entry name" value="Ig-like_dom_sf"/>
</dbReference>
<feature type="transmembrane region" description="Helical" evidence="1">
    <location>
        <begin position="242"/>
        <end position="263"/>
    </location>
</feature>